<evidence type="ECO:0000256" key="1">
    <source>
        <dbReference type="ARBA" id="ARBA00005254"/>
    </source>
</evidence>
<dbReference type="Gene3D" id="3.90.226.10">
    <property type="entry name" value="2-enoyl-CoA Hydratase, Chain A, domain 1"/>
    <property type="match status" value="1"/>
</dbReference>
<dbReference type="FunFam" id="1.10.12.10:FF:000001">
    <property type="entry name" value="Probable enoyl-CoA hydratase, mitochondrial"/>
    <property type="match status" value="1"/>
</dbReference>
<accession>A0A318LBJ7</accession>
<dbReference type="PANTHER" id="PTHR11941:SF54">
    <property type="entry name" value="ENOYL-COA HYDRATASE, MITOCHONDRIAL"/>
    <property type="match status" value="1"/>
</dbReference>
<evidence type="ECO:0008006" key="8">
    <source>
        <dbReference type="Google" id="ProtNLM"/>
    </source>
</evidence>
<comment type="catalytic activity">
    <reaction evidence="4">
        <text>a 4-saturated-(3S)-3-hydroxyacyl-CoA = a (3E)-enoyl-CoA + H2O</text>
        <dbReference type="Rhea" id="RHEA:20724"/>
        <dbReference type="ChEBI" id="CHEBI:15377"/>
        <dbReference type="ChEBI" id="CHEBI:58521"/>
        <dbReference type="ChEBI" id="CHEBI:137480"/>
        <dbReference type="EC" id="4.2.1.17"/>
    </reaction>
</comment>
<dbReference type="InterPro" id="IPR018376">
    <property type="entry name" value="Enoyl-CoA_hyd/isom_CS"/>
</dbReference>
<gene>
    <name evidence="6" type="ORF">BA062_38605</name>
</gene>
<evidence type="ECO:0000256" key="3">
    <source>
        <dbReference type="ARBA" id="ARBA00023709"/>
    </source>
</evidence>
<evidence type="ECO:0000256" key="4">
    <source>
        <dbReference type="ARBA" id="ARBA00023717"/>
    </source>
</evidence>
<sequence length="240" mass="25531">MNPIDWDTGLRLGTVFDQLAADERVRVVAVTGAGRAFSAGGDMKKYQALQRDPRDFPRFLADLHGVFARISEYPKPFVALVNGVAVAGGIELILSCDLAIASASARIGDAHLPFGQMGGGGVLTLLPRAVGPARARELIFSGRMLAPEEAADWGLVSRVVADDELIPAGIEFATDVAKKSPLAVANAKQVLNAAFWDGTGIAAGLRLERETTARYCVTSDDAHEGLLAFAEKRRPNFTGR</sequence>
<evidence type="ECO:0000313" key="6">
    <source>
        <dbReference type="EMBL" id="PXY16731.1"/>
    </source>
</evidence>
<dbReference type="GO" id="GO:0006635">
    <property type="term" value="P:fatty acid beta-oxidation"/>
    <property type="evidence" value="ECO:0007669"/>
    <property type="project" value="TreeGrafter"/>
</dbReference>
<dbReference type="InterPro" id="IPR029045">
    <property type="entry name" value="ClpP/crotonase-like_dom_sf"/>
</dbReference>
<evidence type="ECO:0000313" key="7">
    <source>
        <dbReference type="Proteomes" id="UP000247892"/>
    </source>
</evidence>
<dbReference type="CDD" id="cd06558">
    <property type="entry name" value="crotonase-like"/>
    <property type="match status" value="1"/>
</dbReference>
<dbReference type="InterPro" id="IPR014748">
    <property type="entry name" value="Enoyl-CoA_hydra_C"/>
</dbReference>
<organism evidence="6 7">
    <name type="scientific">Prauserella flavalba</name>
    <dbReference type="NCBI Taxonomy" id="1477506"/>
    <lineage>
        <taxon>Bacteria</taxon>
        <taxon>Bacillati</taxon>
        <taxon>Actinomycetota</taxon>
        <taxon>Actinomycetes</taxon>
        <taxon>Pseudonocardiales</taxon>
        <taxon>Pseudonocardiaceae</taxon>
        <taxon>Prauserella</taxon>
    </lineage>
</organism>
<dbReference type="SUPFAM" id="SSF52096">
    <property type="entry name" value="ClpP/crotonase"/>
    <property type="match status" value="1"/>
</dbReference>
<comment type="catalytic activity">
    <reaction evidence="3">
        <text>a (3S)-3-hydroxyacyl-CoA = a (2E)-enoyl-CoA + H2O</text>
        <dbReference type="Rhea" id="RHEA:16105"/>
        <dbReference type="ChEBI" id="CHEBI:15377"/>
        <dbReference type="ChEBI" id="CHEBI:57318"/>
        <dbReference type="ChEBI" id="CHEBI:58856"/>
        <dbReference type="EC" id="4.2.1.17"/>
    </reaction>
</comment>
<keyword evidence="2" id="KW-0456">Lyase</keyword>
<keyword evidence="7" id="KW-1185">Reference proteome</keyword>
<dbReference type="GO" id="GO:0004300">
    <property type="term" value="F:enoyl-CoA hydratase activity"/>
    <property type="evidence" value="ECO:0007669"/>
    <property type="project" value="UniProtKB-EC"/>
</dbReference>
<proteinExistence type="inferred from homology"/>
<comment type="similarity">
    <text evidence="1 5">Belongs to the enoyl-CoA hydratase/isomerase family.</text>
</comment>
<dbReference type="Pfam" id="PF00378">
    <property type="entry name" value="ECH_1"/>
    <property type="match status" value="1"/>
</dbReference>
<reference evidence="6 7" key="1">
    <citation type="submission" date="2016-07" db="EMBL/GenBank/DDBJ databases">
        <title>Draft genome sequence of Prauserella sp. YIM 121212, isolated from alkaline soil.</title>
        <authorList>
            <person name="Ruckert C."/>
            <person name="Albersmeier A."/>
            <person name="Jiang C.-L."/>
            <person name="Jiang Y."/>
            <person name="Kalinowski J."/>
            <person name="Schneider O."/>
            <person name="Winkler A."/>
            <person name="Zotchev S.B."/>
        </authorList>
    </citation>
    <scope>NUCLEOTIDE SEQUENCE [LARGE SCALE GENOMIC DNA]</scope>
    <source>
        <strain evidence="6 7">YIM 121212</strain>
    </source>
</reference>
<dbReference type="Proteomes" id="UP000247892">
    <property type="component" value="Unassembled WGS sequence"/>
</dbReference>
<evidence type="ECO:0000256" key="2">
    <source>
        <dbReference type="ARBA" id="ARBA00023239"/>
    </source>
</evidence>
<dbReference type="PANTHER" id="PTHR11941">
    <property type="entry name" value="ENOYL-COA HYDRATASE-RELATED"/>
    <property type="match status" value="1"/>
</dbReference>
<name>A0A318LBJ7_9PSEU</name>
<comment type="caution">
    <text evidence="6">The sequence shown here is derived from an EMBL/GenBank/DDBJ whole genome shotgun (WGS) entry which is preliminary data.</text>
</comment>
<dbReference type="AlphaFoldDB" id="A0A318LBJ7"/>
<protein>
    <recommendedName>
        <fullName evidence="8">Enoyl-CoA hydratase</fullName>
    </recommendedName>
</protein>
<dbReference type="PROSITE" id="PS00166">
    <property type="entry name" value="ENOYL_COA_HYDRATASE"/>
    <property type="match status" value="1"/>
</dbReference>
<dbReference type="EMBL" id="MASU01000036">
    <property type="protein sequence ID" value="PXY16731.1"/>
    <property type="molecule type" value="Genomic_DNA"/>
</dbReference>
<evidence type="ECO:0000256" key="5">
    <source>
        <dbReference type="RuleBase" id="RU003707"/>
    </source>
</evidence>
<dbReference type="Gene3D" id="1.10.12.10">
    <property type="entry name" value="Lyase 2-enoyl-coa Hydratase, Chain A, domain 2"/>
    <property type="match status" value="1"/>
</dbReference>
<dbReference type="InterPro" id="IPR001753">
    <property type="entry name" value="Enoyl-CoA_hydra/iso"/>
</dbReference>